<dbReference type="Gene3D" id="2.40.50.140">
    <property type="entry name" value="Nucleic acid-binding proteins"/>
    <property type="match status" value="1"/>
</dbReference>
<evidence type="ECO:0000256" key="4">
    <source>
        <dbReference type="PROSITE-ProRule" id="PRU01024"/>
    </source>
</evidence>
<keyword evidence="2 4" id="KW-0808">Transferase</keyword>
<dbReference type="PROSITE" id="PS50926">
    <property type="entry name" value="TRAM"/>
    <property type="match status" value="1"/>
</dbReference>
<proteinExistence type="inferred from homology"/>
<keyword evidence="8" id="KW-1185">Reference proteome</keyword>
<dbReference type="Pfam" id="PF05958">
    <property type="entry name" value="tRNA_U5-meth_tr"/>
    <property type="match status" value="1"/>
</dbReference>
<feature type="active site" description="Nucleophile" evidence="4">
    <location>
        <position position="412"/>
    </location>
</feature>
<dbReference type="Gene3D" id="3.40.50.150">
    <property type="entry name" value="Vaccinia Virus protein VP39"/>
    <property type="match status" value="1"/>
</dbReference>
<dbReference type="PROSITE" id="PS01231">
    <property type="entry name" value="TRMA_2"/>
    <property type="match status" value="1"/>
</dbReference>
<evidence type="ECO:0000313" key="8">
    <source>
        <dbReference type="Proteomes" id="UP001500339"/>
    </source>
</evidence>
<evidence type="ECO:0000313" key="7">
    <source>
        <dbReference type="EMBL" id="GAA0716691.1"/>
    </source>
</evidence>
<evidence type="ECO:0000259" key="6">
    <source>
        <dbReference type="PROSITE" id="PS50926"/>
    </source>
</evidence>
<dbReference type="CDD" id="cd02440">
    <property type="entry name" value="AdoMet_MTases"/>
    <property type="match status" value="1"/>
</dbReference>
<feature type="binding site" evidence="4">
    <location>
        <position position="385"/>
    </location>
    <ligand>
        <name>S-adenosyl-L-methionine</name>
        <dbReference type="ChEBI" id="CHEBI:59789"/>
    </ligand>
</feature>
<dbReference type="PROSITE" id="PS51687">
    <property type="entry name" value="SAM_MT_RNA_M5U"/>
    <property type="match status" value="1"/>
</dbReference>
<dbReference type="InterPro" id="IPR012340">
    <property type="entry name" value="NA-bd_OB-fold"/>
</dbReference>
<dbReference type="SUPFAM" id="SSF50249">
    <property type="entry name" value="Nucleic acid-binding proteins"/>
    <property type="match status" value="1"/>
</dbReference>
<keyword evidence="1 4" id="KW-0489">Methyltransferase</keyword>
<dbReference type="Pfam" id="PF01938">
    <property type="entry name" value="TRAM"/>
    <property type="match status" value="1"/>
</dbReference>
<gene>
    <name evidence="7" type="primary">rlmD_1</name>
    <name evidence="7" type="ORF">GCM10008905_01500</name>
</gene>
<sequence>MTKIIPVEKNKEYIVEITGFGSEGEGVAKVQDFTIFIPRAIKGEKCKIKVVKINKNFAFGKLIEVIEPSPHRKEPICNIYNQCGGCQIQHLSYEGQLEFKRQKVQDVMKRIGKIDVEVKPVIGMTNPYKYRNKVQLPVGMENEEISIGFYAQRSHRIINIDNCHIQEEVGDKVISITKDWIKKYNIETYHEETHEGIIRHIMIRKAFKTGEVMVVIVTRGEELPYKNEFVDMMIKNISGLVSVIQNVNKDKTNVVLGLKNKTLWGKDTIVDYIGKYKFNISPLSFFQVNPVQTEILYERALEYADLSGEEVVFDAYCGTGTISLFLSEKAKKVYGVEIIPEAIENAKINAVENRVNNAEFIVGKSEEVIPSLIDKGIIADVVVVDPPRKGCEKSLLEAIAKIEPKRIVYVSCDPATLARDLGILEELGYKTMKVQPVDMFPMTGHVECVVMMTRYNHKEK</sequence>
<dbReference type="PROSITE" id="PS01230">
    <property type="entry name" value="TRMA_1"/>
    <property type="match status" value="1"/>
</dbReference>
<evidence type="ECO:0000256" key="5">
    <source>
        <dbReference type="PROSITE-ProRule" id="PRU10015"/>
    </source>
</evidence>
<feature type="binding site" evidence="4">
    <location>
        <position position="287"/>
    </location>
    <ligand>
        <name>S-adenosyl-L-methionine</name>
        <dbReference type="ChEBI" id="CHEBI:59789"/>
    </ligand>
</feature>
<dbReference type="InterPro" id="IPR029063">
    <property type="entry name" value="SAM-dependent_MTases_sf"/>
</dbReference>
<dbReference type="PANTHER" id="PTHR11061:SF30">
    <property type="entry name" value="TRNA (URACIL(54)-C(5))-METHYLTRANSFERASE"/>
    <property type="match status" value="1"/>
</dbReference>
<accession>A0ABP3TSG1</accession>
<dbReference type="InterPro" id="IPR002792">
    <property type="entry name" value="TRAM_dom"/>
</dbReference>
<evidence type="ECO:0000256" key="2">
    <source>
        <dbReference type="ARBA" id="ARBA00022679"/>
    </source>
</evidence>
<dbReference type="NCBIfam" id="TIGR00479">
    <property type="entry name" value="rumA"/>
    <property type="match status" value="1"/>
</dbReference>
<keyword evidence="3 4" id="KW-0949">S-adenosyl-L-methionine</keyword>
<reference evidence="8" key="1">
    <citation type="journal article" date="2019" name="Int. J. Syst. Evol. Microbiol.">
        <title>The Global Catalogue of Microorganisms (GCM) 10K type strain sequencing project: providing services to taxonomists for standard genome sequencing and annotation.</title>
        <authorList>
            <consortium name="The Broad Institute Genomics Platform"/>
            <consortium name="The Broad Institute Genome Sequencing Center for Infectious Disease"/>
            <person name="Wu L."/>
            <person name="Ma J."/>
        </authorList>
    </citation>
    <scope>NUCLEOTIDE SEQUENCE [LARGE SCALE GENOMIC DNA]</scope>
    <source>
        <strain evidence="8">JCM 1405</strain>
    </source>
</reference>
<dbReference type="SUPFAM" id="SSF53335">
    <property type="entry name" value="S-adenosyl-L-methionine-dependent methyltransferases"/>
    <property type="match status" value="1"/>
</dbReference>
<evidence type="ECO:0000256" key="1">
    <source>
        <dbReference type="ARBA" id="ARBA00022603"/>
    </source>
</evidence>
<dbReference type="InterPro" id="IPR030391">
    <property type="entry name" value="MeTrfase_TrmA_CS"/>
</dbReference>
<dbReference type="InterPro" id="IPR030390">
    <property type="entry name" value="MeTrfase_TrmA_AS"/>
</dbReference>
<dbReference type="PANTHER" id="PTHR11061">
    <property type="entry name" value="RNA M5U METHYLTRANSFERASE"/>
    <property type="match status" value="1"/>
</dbReference>
<dbReference type="EMBL" id="BAAACF010000001">
    <property type="protein sequence ID" value="GAA0716691.1"/>
    <property type="molecule type" value="Genomic_DNA"/>
</dbReference>
<protein>
    <submittedName>
        <fullName evidence="7">23S rRNA (Uracil(1939)-C(5))-methyltransferase RlmD</fullName>
    </submittedName>
</protein>
<feature type="binding site" evidence="4">
    <location>
        <position position="316"/>
    </location>
    <ligand>
        <name>S-adenosyl-L-methionine</name>
        <dbReference type="ChEBI" id="CHEBI:59789"/>
    </ligand>
</feature>
<feature type="binding site" evidence="4">
    <location>
        <position position="337"/>
    </location>
    <ligand>
        <name>S-adenosyl-L-methionine</name>
        <dbReference type="ChEBI" id="CHEBI:59789"/>
    </ligand>
</feature>
<organism evidence="7 8">
    <name type="scientific">Clostridium malenominatum</name>
    <dbReference type="NCBI Taxonomy" id="1539"/>
    <lineage>
        <taxon>Bacteria</taxon>
        <taxon>Bacillati</taxon>
        <taxon>Bacillota</taxon>
        <taxon>Clostridia</taxon>
        <taxon>Eubacteriales</taxon>
        <taxon>Clostridiaceae</taxon>
        <taxon>Clostridium</taxon>
    </lineage>
</organism>
<dbReference type="Proteomes" id="UP001500339">
    <property type="component" value="Unassembled WGS sequence"/>
</dbReference>
<feature type="active site" evidence="5">
    <location>
        <position position="412"/>
    </location>
</feature>
<dbReference type="Gene3D" id="2.40.50.1070">
    <property type="match status" value="1"/>
</dbReference>
<feature type="domain" description="TRAM" evidence="6">
    <location>
        <begin position="6"/>
        <end position="64"/>
    </location>
</feature>
<dbReference type="InterPro" id="IPR010280">
    <property type="entry name" value="U5_MeTrfase_fam"/>
</dbReference>
<comment type="caution">
    <text evidence="7">The sequence shown here is derived from an EMBL/GenBank/DDBJ whole genome shotgun (WGS) entry which is preliminary data.</text>
</comment>
<name>A0ABP3TSG1_9CLOT</name>
<comment type="similarity">
    <text evidence="4">Belongs to the class I-like SAM-binding methyltransferase superfamily. RNA M5U methyltransferase family.</text>
</comment>
<dbReference type="RefSeq" id="WP_343765416.1">
    <property type="nucleotide sequence ID" value="NZ_BAAACF010000001.1"/>
</dbReference>
<evidence type="ECO:0000256" key="3">
    <source>
        <dbReference type="ARBA" id="ARBA00022691"/>
    </source>
</evidence>